<dbReference type="Proteomes" id="UP000237347">
    <property type="component" value="Unassembled WGS sequence"/>
</dbReference>
<sequence length="83" mass="9583">MHKYSLPCQKHIELEKLLKPWQEGISIRNTPRANVLYMQASNSREHFMGFKVQVNSAFSSQQSNAINIEGNLKRYRAGANVNY</sequence>
<dbReference type="AlphaFoldDB" id="A0AAW0KHU6"/>
<reference evidence="1 2" key="1">
    <citation type="journal article" date="2018" name="Sci. Data">
        <title>The draft genome sequence of cork oak.</title>
        <authorList>
            <person name="Ramos A.M."/>
            <person name="Usie A."/>
            <person name="Barbosa P."/>
            <person name="Barros P.M."/>
            <person name="Capote T."/>
            <person name="Chaves I."/>
            <person name="Simoes F."/>
            <person name="Abreu I."/>
            <person name="Carrasquinho I."/>
            <person name="Faro C."/>
            <person name="Guimaraes J.B."/>
            <person name="Mendonca D."/>
            <person name="Nobrega F."/>
            <person name="Rodrigues L."/>
            <person name="Saibo N.J.M."/>
            <person name="Varela M.C."/>
            <person name="Egas C."/>
            <person name="Matos J."/>
            <person name="Miguel C.M."/>
            <person name="Oliveira M.M."/>
            <person name="Ricardo C.P."/>
            <person name="Goncalves S."/>
        </authorList>
    </citation>
    <scope>NUCLEOTIDE SEQUENCE [LARGE SCALE GENOMIC DNA]</scope>
    <source>
        <strain evidence="2">cv. HL8</strain>
    </source>
</reference>
<comment type="caution">
    <text evidence="1">The sequence shown here is derived from an EMBL/GenBank/DDBJ whole genome shotgun (WGS) entry which is preliminary data.</text>
</comment>
<organism evidence="1 2">
    <name type="scientific">Quercus suber</name>
    <name type="common">Cork oak</name>
    <dbReference type="NCBI Taxonomy" id="58331"/>
    <lineage>
        <taxon>Eukaryota</taxon>
        <taxon>Viridiplantae</taxon>
        <taxon>Streptophyta</taxon>
        <taxon>Embryophyta</taxon>
        <taxon>Tracheophyta</taxon>
        <taxon>Spermatophyta</taxon>
        <taxon>Magnoliopsida</taxon>
        <taxon>eudicotyledons</taxon>
        <taxon>Gunneridae</taxon>
        <taxon>Pentapetalae</taxon>
        <taxon>rosids</taxon>
        <taxon>fabids</taxon>
        <taxon>Fagales</taxon>
        <taxon>Fagaceae</taxon>
        <taxon>Quercus</taxon>
    </lineage>
</organism>
<accession>A0AAW0KHU6</accession>
<keyword evidence="2" id="KW-1185">Reference proteome</keyword>
<name>A0AAW0KHU6_QUESU</name>
<proteinExistence type="predicted"/>
<evidence type="ECO:0000313" key="2">
    <source>
        <dbReference type="Proteomes" id="UP000237347"/>
    </source>
</evidence>
<protein>
    <submittedName>
        <fullName evidence="1">Uncharacterized protein</fullName>
    </submittedName>
</protein>
<dbReference type="EMBL" id="PKMF04000314">
    <property type="protein sequence ID" value="KAK7838076.1"/>
    <property type="molecule type" value="Genomic_DNA"/>
</dbReference>
<gene>
    <name evidence="1" type="ORF">CFP56_020302</name>
</gene>
<evidence type="ECO:0000313" key="1">
    <source>
        <dbReference type="EMBL" id="KAK7838076.1"/>
    </source>
</evidence>